<reference evidence="1" key="1">
    <citation type="submission" date="2022-09" db="EMBL/GenBank/DDBJ databases">
        <title>Intensive care unit water sources are persistently colonized with multi-drug resistant bacteria and are the site of extensive horizontal gene transfer of antibiotic resistance genes.</title>
        <authorList>
            <person name="Diorio-Toth L."/>
        </authorList>
    </citation>
    <scope>NUCLEOTIDE SEQUENCE</scope>
    <source>
        <strain evidence="1">GD03863</strain>
    </source>
</reference>
<dbReference type="Proteomes" id="UP001161137">
    <property type="component" value="Unassembled WGS sequence"/>
</dbReference>
<dbReference type="EMBL" id="JAOCDH010000001">
    <property type="protein sequence ID" value="MDH0699906.1"/>
    <property type="molecule type" value="Genomic_DNA"/>
</dbReference>
<sequence length="184" mass="19553">MAIPYITCLFPPDMASSEKIYVVEFGIDGGLLREGWIARLASWGYPTLRDSDGLYYFTETAGTDGDGLKMYSAALVGDDDEPALQLVREMDLDLPSHLPQFTSRVGIPEAVLHQGGAAMVGCAGYLYSSPGGWVSVGVAFADSAAGTLVNGTNTTDPIEALTRWNGAVELSDGSFAAYDWGLPE</sequence>
<dbReference type="AlphaFoldDB" id="A0AA42IMR0"/>
<proteinExistence type="predicted"/>
<dbReference type="RefSeq" id="WP_196456299.1">
    <property type="nucleotide sequence ID" value="NZ_JACFYY010000001.1"/>
</dbReference>
<organism evidence="1 2">
    <name type="scientific">Ectopseudomonas toyotomiensis</name>
    <dbReference type="NCBI Taxonomy" id="554344"/>
    <lineage>
        <taxon>Bacteria</taxon>
        <taxon>Pseudomonadati</taxon>
        <taxon>Pseudomonadota</taxon>
        <taxon>Gammaproteobacteria</taxon>
        <taxon>Pseudomonadales</taxon>
        <taxon>Pseudomonadaceae</taxon>
        <taxon>Ectopseudomonas</taxon>
    </lineage>
</organism>
<evidence type="ECO:0000313" key="2">
    <source>
        <dbReference type="Proteomes" id="UP001161137"/>
    </source>
</evidence>
<gene>
    <name evidence="1" type="ORF">N5D41_00195</name>
</gene>
<protein>
    <submittedName>
        <fullName evidence="1">Uncharacterized protein</fullName>
    </submittedName>
</protein>
<evidence type="ECO:0000313" key="1">
    <source>
        <dbReference type="EMBL" id="MDH0699906.1"/>
    </source>
</evidence>
<name>A0AA42IMR0_9GAMM</name>
<comment type="caution">
    <text evidence="1">The sequence shown here is derived from an EMBL/GenBank/DDBJ whole genome shotgun (WGS) entry which is preliminary data.</text>
</comment>
<accession>A0AA42IMR0</accession>